<keyword evidence="3" id="KW-1185">Reference proteome</keyword>
<name>A0A411YCN3_9ACTN</name>
<dbReference type="AlphaFoldDB" id="A0A411YCN3"/>
<dbReference type="EMBL" id="CP036402">
    <property type="protein sequence ID" value="QBI18974.1"/>
    <property type="molecule type" value="Genomic_DNA"/>
</dbReference>
<sequence length="59" mass="6119">MFGWPGALTLGVVGVAIGWAFTGRVVLGLVAGVTTALVWYGTHRLADTVIYDEGRGRGG</sequence>
<evidence type="ECO:0000313" key="3">
    <source>
        <dbReference type="Proteomes" id="UP000291469"/>
    </source>
</evidence>
<gene>
    <name evidence="2" type="ORF">ER308_05065</name>
</gene>
<proteinExistence type="predicted"/>
<accession>A0A411YCN3</accession>
<organism evidence="2 3">
    <name type="scientific">Egibacter rhizosphaerae</name>
    <dbReference type="NCBI Taxonomy" id="1670831"/>
    <lineage>
        <taxon>Bacteria</taxon>
        <taxon>Bacillati</taxon>
        <taxon>Actinomycetota</taxon>
        <taxon>Nitriliruptoria</taxon>
        <taxon>Egibacterales</taxon>
        <taxon>Egibacteraceae</taxon>
        <taxon>Egibacter</taxon>
    </lineage>
</organism>
<evidence type="ECO:0000256" key="1">
    <source>
        <dbReference type="SAM" id="Phobius"/>
    </source>
</evidence>
<dbReference type="KEGG" id="erz:ER308_05065"/>
<keyword evidence="1" id="KW-0812">Transmembrane</keyword>
<keyword evidence="1" id="KW-0472">Membrane</keyword>
<dbReference type="RefSeq" id="WP_131153971.1">
    <property type="nucleotide sequence ID" value="NZ_CP036402.1"/>
</dbReference>
<reference evidence="2 3" key="1">
    <citation type="submission" date="2019-01" db="EMBL/GenBank/DDBJ databases">
        <title>Egibacter rhizosphaerae EGI 80759T.</title>
        <authorList>
            <person name="Chen D.-D."/>
            <person name="Tian Y."/>
            <person name="Jiao J.-Y."/>
            <person name="Zhang X.-T."/>
            <person name="Zhang Y.-G."/>
            <person name="Zhang Y."/>
            <person name="Xiao M."/>
            <person name="Shu W.-S."/>
            <person name="Li W.-J."/>
        </authorList>
    </citation>
    <scope>NUCLEOTIDE SEQUENCE [LARGE SCALE GENOMIC DNA]</scope>
    <source>
        <strain evidence="2 3">EGI 80759</strain>
    </source>
</reference>
<keyword evidence="1" id="KW-1133">Transmembrane helix</keyword>
<evidence type="ECO:0000313" key="2">
    <source>
        <dbReference type="EMBL" id="QBI18974.1"/>
    </source>
</evidence>
<feature type="transmembrane region" description="Helical" evidence="1">
    <location>
        <begin position="12"/>
        <end position="40"/>
    </location>
</feature>
<dbReference type="Proteomes" id="UP000291469">
    <property type="component" value="Chromosome"/>
</dbReference>
<protein>
    <submittedName>
        <fullName evidence="2">Uncharacterized protein</fullName>
    </submittedName>
</protein>